<dbReference type="InterPro" id="IPR006710">
    <property type="entry name" value="Glyco_hydro_43"/>
</dbReference>
<sequence length="518" mass="58354">MAFSYQNPILRGMYPDPSIVRVEDTFYLVNSTFEYYPGIALSKSTDLLNWTKLPSIVTEVSQADLRSSKSNEGIFAVCIRYHDGHFYVITTNFAEFKNFIIRGTLSDDGRHIIWERNRVVVDIFGIDPDLFFENGRAYVQFTGYIDNKGTKAIQQVEIDITSGTILKGPKVLSLGTGGRDVEGPHIIKRNDWYYLLAAEGGTGLGHMITMFRSKSLWGPYEEAPQNPLFTNRDRADEPLQNIGHADLFQDASGNWWLTCLGTRPTAIDHIQITNIGRETLLYPVDWSTEWPSIYNGTPTLTVDLTDFPEHAKTLKNQDLTDFVDDFSEDKLHPEWVSLRDSLTARLSLTNGTLILSGSSLTLADLGTPSFLALRQTEHQEIFTLDIDTKETKINNGAIGIAVTINTDHYGALLIEKGDTEGTYHIFKVAKVLDLEIKERIATIEQLPEQLVLEHGKDYKRFSALLDHKTITFDLHAQHFSNEAIAALNTGDFQGMYVLDDAKLVVVHASRKVLLDNER</sequence>
<evidence type="ECO:0000256" key="3">
    <source>
        <dbReference type="ARBA" id="ARBA00023295"/>
    </source>
</evidence>
<proteinExistence type="inferred from homology"/>
<dbReference type="CDD" id="cd18617">
    <property type="entry name" value="GH43_XynB-like"/>
    <property type="match status" value="1"/>
</dbReference>
<dbReference type="InterPro" id="IPR013320">
    <property type="entry name" value="ConA-like_dom_sf"/>
</dbReference>
<evidence type="ECO:0000313" key="6">
    <source>
        <dbReference type="EMBL" id="MFC5630804.1"/>
    </source>
</evidence>
<dbReference type="PANTHER" id="PTHR42812:SF12">
    <property type="entry name" value="BETA-XYLOSIDASE-RELATED"/>
    <property type="match status" value="1"/>
</dbReference>
<evidence type="ECO:0000256" key="2">
    <source>
        <dbReference type="ARBA" id="ARBA00022801"/>
    </source>
</evidence>
<accession>A0ABW0UEQ7</accession>
<dbReference type="Gene3D" id="2.60.120.200">
    <property type="match status" value="1"/>
</dbReference>
<dbReference type="InterPro" id="IPR041542">
    <property type="entry name" value="GH43_C2"/>
</dbReference>
<protein>
    <submittedName>
        <fullName evidence="6">Family 43 glycosylhydrolase</fullName>
    </submittedName>
</protein>
<dbReference type="SUPFAM" id="SSF75005">
    <property type="entry name" value="Arabinanase/levansucrase/invertase"/>
    <property type="match status" value="1"/>
</dbReference>
<dbReference type="Pfam" id="PF04616">
    <property type="entry name" value="Glyco_hydro_43"/>
    <property type="match status" value="1"/>
</dbReference>
<evidence type="ECO:0000313" key="7">
    <source>
        <dbReference type="Proteomes" id="UP001596110"/>
    </source>
</evidence>
<keyword evidence="2 4" id="KW-0378">Hydrolase</keyword>
<keyword evidence="3 4" id="KW-0326">Glycosidase</keyword>
<evidence type="ECO:0000256" key="1">
    <source>
        <dbReference type="ARBA" id="ARBA00009865"/>
    </source>
</evidence>
<comment type="caution">
    <text evidence="6">The sequence shown here is derived from an EMBL/GenBank/DDBJ whole genome shotgun (WGS) entry which is preliminary data.</text>
</comment>
<dbReference type="InterPro" id="IPR023296">
    <property type="entry name" value="Glyco_hydro_beta-prop_sf"/>
</dbReference>
<organism evidence="6 7">
    <name type="scientific">Streptococcus caledonicus</name>
    <dbReference type="NCBI Taxonomy" id="2614158"/>
    <lineage>
        <taxon>Bacteria</taxon>
        <taxon>Bacillati</taxon>
        <taxon>Bacillota</taxon>
        <taxon>Bacilli</taxon>
        <taxon>Lactobacillales</taxon>
        <taxon>Streptococcaceae</taxon>
        <taxon>Streptococcus</taxon>
    </lineage>
</organism>
<dbReference type="EMBL" id="JBHSOJ010000016">
    <property type="protein sequence ID" value="MFC5630804.1"/>
    <property type="molecule type" value="Genomic_DNA"/>
</dbReference>
<gene>
    <name evidence="6" type="ORF">ACFPQ3_04200</name>
</gene>
<evidence type="ECO:0000256" key="4">
    <source>
        <dbReference type="RuleBase" id="RU361187"/>
    </source>
</evidence>
<keyword evidence="7" id="KW-1185">Reference proteome</keyword>
<dbReference type="InterPro" id="IPR051795">
    <property type="entry name" value="Glycosyl_Hydrlase_43"/>
</dbReference>
<comment type="similarity">
    <text evidence="1 4">Belongs to the glycosyl hydrolase 43 family.</text>
</comment>
<evidence type="ECO:0000259" key="5">
    <source>
        <dbReference type="Pfam" id="PF17851"/>
    </source>
</evidence>
<dbReference type="Pfam" id="PF17851">
    <property type="entry name" value="GH43_C2"/>
    <property type="match status" value="1"/>
</dbReference>
<dbReference type="Proteomes" id="UP001596110">
    <property type="component" value="Unassembled WGS sequence"/>
</dbReference>
<dbReference type="PANTHER" id="PTHR42812">
    <property type="entry name" value="BETA-XYLOSIDASE"/>
    <property type="match status" value="1"/>
</dbReference>
<feature type="domain" description="Beta-xylosidase C-terminal Concanavalin A-like" evidence="5">
    <location>
        <begin position="324"/>
        <end position="497"/>
    </location>
</feature>
<dbReference type="Gene3D" id="2.115.10.20">
    <property type="entry name" value="Glycosyl hydrolase domain, family 43"/>
    <property type="match status" value="1"/>
</dbReference>
<reference evidence="7" key="1">
    <citation type="journal article" date="2019" name="Int. J. Syst. Evol. Microbiol.">
        <title>The Global Catalogue of Microorganisms (GCM) 10K type strain sequencing project: providing services to taxonomists for standard genome sequencing and annotation.</title>
        <authorList>
            <consortium name="The Broad Institute Genomics Platform"/>
            <consortium name="The Broad Institute Genome Sequencing Center for Infectious Disease"/>
            <person name="Wu L."/>
            <person name="Ma J."/>
        </authorList>
    </citation>
    <scope>NUCLEOTIDE SEQUENCE [LARGE SCALE GENOMIC DNA]</scope>
    <source>
        <strain evidence="7">DT43</strain>
    </source>
</reference>
<dbReference type="SUPFAM" id="SSF49899">
    <property type="entry name" value="Concanavalin A-like lectins/glucanases"/>
    <property type="match status" value="1"/>
</dbReference>
<dbReference type="RefSeq" id="WP_156805675.1">
    <property type="nucleotide sequence ID" value="NZ_JBHSOJ010000016.1"/>
</dbReference>
<name>A0ABW0UEQ7_9STRE</name>